<evidence type="ECO:0000313" key="1">
    <source>
        <dbReference type="EMBL" id="PQJ77520.1"/>
    </source>
</evidence>
<proteinExistence type="predicted"/>
<dbReference type="OrthoDB" id="1201484at2"/>
<protein>
    <submittedName>
        <fullName evidence="1">Uncharacterized protein</fullName>
    </submittedName>
</protein>
<organism evidence="1 2">
    <name type="scientific">Polaribacter glomeratus</name>
    <dbReference type="NCBI Taxonomy" id="102"/>
    <lineage>
        <taxon>Bacteria</taxon>
        <taxon>Pseudomonadati</taxon>
        <taxon>Bacteroidota</taxon>
        <taxon>Flavobacteriia</taxon>
        <taxon>Flavobacteriales</taxon>
        <taxon>Flavobacteriaceae</taxon>
    </lineage>
</organism>
<dbReference type="EMBL" id="MSCM01000002">
    <property type="protein sequence ID" value="PQJ77520.1"/>
    <property type="molecule type" value="Genomic_DNA"/>
</dbReference>
<dbReference type="SUPFAM" id="SSF55785">
    <property type="entry name" value="PYP-like sensor domain (PAS domain)"/>
    <property type="match status" value="1"/>
</dbReference>
<dbReference type="Gene3D" id="3.30.450.20">
    <property type="entry name" value="PAS domain"/>
    <property type="match status" value="1"/>
</dbReference>
<dbReference type="Proteomes" id="UP000239068">
    <property type="component" value="Unassembled WGS sequence"/>
</dbReference>
<dbReference type="RefSeq" id="WP_105022843.1">
    <property type="nucleotide sequence ID" value="NZ_MSCM01000002.1"/>
</dbReference>
<accession>A0A2S7WIU7</accession>
<dbReference type="AlphaFoldDB" id="A0A2S7WIU7"/>
<reference evidence="1 2" key="1">
    <citation type="submission" date="2016-12" db="EMBL/GenBank/DDBJ databases">
        <title>Trade-off between light-utilization and light-protection in marine flavobacteria.</title>
        <authorList>
            <person name="Kumagai Y."/>
            <person name="Yoshizawa S."/>
            <person name="Kogure K."/>
            <person name="Iwasaki W."/>
        </authorList>
    </citation>
    <scope>NUCLEOTIDE SEQUENCE [LARGE SCALE GENOMIC DNA]</scope>
    <source>
        <strain evidence="1 2">ATCC 43844</strain>
    </source>
</reference>
<keyword evidence="2" id="KW-1185">Reference proteome</keyword>
<evidence type="ECO:0000313" key="2">
    <source>
        <dbReference type="Proteomes" id="UP000239068"/>
    </source>
</evidence>
<gene>
    <name evidence="1" type="ORF">BTO16_17020</name>
</gene>
<sequence>MNKLTVKSKQILFVVSNLEKKHKIITYVSLLFLTVSTYFLRGENQDVKIESATLKEKNLGLQQNLIIFNRDYETFPLPLWQKVKRGNHFVMNYVNPEFMKIVGHNFNYDKYQIMGKNNFELFPKFTAQLYYENDVAVSITGDKLNVIEKIIDKDGNTIEVKVIKWRDIKDNKDTLIYGMIREVLPLKKVIKDVAKEN</sequence>
<name>A0A2S7WIU7_9FLAO</name>
<dbReference type="InterPro" id="IPR035965">
    <property type="entry name" value="PAS-like_dom_sf"/>
</dbReference>
<comment type="caution">
    <text evidence="1">The sequence shown here is derived from an EMBL/GenBank/DDBJ whole genome shotgun (WGS) entry which is preliminary data.</text>
</comment>